<dbReference type="Proteomes" id="UP001236415">
    <property type="component" value="Chromosome"/>
</dbReference>
<comment type="subcellular location">
    <subcellularLocation>
        <location evidence="1 10">Cell membrane</location>
        <topology evidence="1 10">Multi-pass membrane protein</topology>
    </subcellularLocation>
</comment>
<dbReference type="NCBIfam" id="TIGR00494">
    <property type="entry name" value="crcB"/>
    <property type="match status" value="1"/>
</dbReference>
<feature type="binding site" evidence="10">
    <location>
        <position position="74"/>
    </location>
    <ligand>
        <name>Na(+)</name>
        <dbReference type="ChEBI" id="CHEBI:29101"/>
        <note>structural</note>
    </ligand>
</feature>
<keyword evidence="10" id="KW-0915">Sodium</keyword>
<keyword evidence="3 10" id="KW-0812">Transmembrane</keyword>
<feature type="binding site" evidence="10">
    <location>
        <position position="77"/>
    </location>
    <ligand>
        <name>Na(+)</name>
        <dbReference type="ChEBI" id="CHEBI:29101"/>
        <note>structural</note>
    </ligand>
</feature>
<keyword evidence="10" id="KW-0813">Transport</keyword>
<keyword evidence="6 10" id="KW-0407">Ion channel</keyword>
<reference evidence="11 12" key="1">
    <citation type="submission" date="2023-06" db="EMBL/GenBank/DDBJ databases">
        <title>Paenibacillus polygonum sp. nov., an endophytic bacterium, isolated from Polygonum lapathifolium L. in Nanji Wetland National Nature Reserve, South of Poyang Lake, Jiangxi Province, China.</title>
        <authorList>
            <person name="Yu Z."/>
        </authorList>
    </citation>
    <scope>NUCLEOTIDE SEQUENCE [LARGE SCALE GENOMIC DNA]</scope>
    <source>
        <strain evidence="11 12">C31</strain>
    </source>
</reference>
<dbReference type="InterPro" id="IPR003691">
    <property type="entry name" value="FluC"/>
</dbReference>
<evidence type="ECO:0000256" key="5">
    <source>
        <dbReference type="ARBA" id="ARBA00023136"/>
    </source>
</evidence>
<evidence type="ECO:0000256" key="3">
    <source>
        <dbReference type="ARBA" id="ARBA00022692"/>
    </source>
</evidence>
<evidence type="ECO:0000256" key="1">
    <source>
        <dbReference type="ARBA" id="ARBA00004651"/>
    </source>
</evidence>
<evidence type="ECO:0000256" key="4">
    <source>
        <dbReference type="ARBA" id="ARBA00022989"/>
    </source>
</evidence>
<dbReference type="HAMAP" id="MF_00454">
    <property type="entry name" value="FluC"/>
    <property type="match status" value="1"/>
</dbReference>
<dbReference type="PANTHER" id="PTHR28259:SF1">
    <property type="entry name" value="FLUORIDE EXPORT PROTEIN 1-RELATED"/>
    <property type="match status" value="1"/>
</dbReference>
<feature type="transmembrane region" description="Helical" evidence="10">
    <location>
        <begin position="64"/>
        <end position="83"/>
    </location>
</feature>
<evidence type="ECO:0000256" key="6">
    <source>
        <dbReference type="ARBA" id="ARBA00023303"/>
    </source>
</evidence>
<evidence type="ECO:0000256" key="9">
    <source>
        <dbReference type="ARBA" id="ARBA00049940"/>
    </source>
</evidence>
<dbReference type="EMBL" id="CP127162">
    <property type="protein sequence ID" value="WIV18426.1"/>
    <property type="molecule type" value="Genomic_DNA"/>
</dbReference>
<accession>A0ABY8WYY8</accession>
<keyword evidence="10" id="KW-0479">Metal-binding</keyword>
<evidence type="ECO:0000256" key="2">
    <source>
        <dbReference type="ARBA" id="ARBA00022475"/>
    </source>
</evidence>
<protein>
    <recommendedName>
        <fullName evidence="10">Fluoride-specific ion channel FluC</fullName>
    </recommendedName>
</protein>
<evidence type="ECO:0000256" key="8">
    <source>
        <dbReference type="ARBA" id="ARBA00035585"/>
    </source>
</evidence>
<gene>
    <name evidence="10 11" type="primary">crcB</name>
    <name evidence="10" type="synonym">fluC</name>
    <name evidence="11" type="ORF">QPK24_18850</name>
</gene>
<evidence type="ECO:0000313" key="12">
    <source>
        <dbReference type="Proteomes" id="UP001236415"/>
    </source>
</evidence>
<keyword evidence="12" id="KW-1185">Reference proteome</keyword>
<sequence>MRELIYVGAGGFLGTILRYGVQSGLEPASSNFPLAVLLINLVGCFFLGWFFTVTPAKWRISAEWRLLIGTGFTGAFTTFSTFSVDSIHLLQGRQVGLAVSYILLSVVMGLLMSFIGIKAGERMTSSRYPGESKR</sequence>
<comment type="similarity">
    <text evidence="7 10">Belongs to the fluoride channel Fluc/FEX (TC 1.A.43) family.</text>
</comment>
<evidence type="ECO:0000313" key="11">
    <source>
        <dbReference type="EMBL" id="WIV18426.1"/>
    </source>
</evidence>
<dbReference type="RefSeq" id="WP_285743788.1">
    <property type="nucleotide sequence ID" value="NZ_CP127162.1"/>
</dbReference>
<keyword evidence="5 10" id="KW-0472">Membrane</keyword>
<keyword evidence="10" id="KW-0406">Ion transport</keyword>
<evidence type="ECO:0000256" key="7">
    <source>
        <dbReference type="ARBA" id="ARBA00035120"/>
    </source>
</evidence>
<organism evidence="11 12">
    <name type="scientific">Paenibacillus polygoni</name>
    <dbReference type="NCBI Taxonomy" id="3050112"/>
    <lineage>
        <taxon>Bacteria</taxon>
        <taxon>Bacillati</taxon>
        <taxon>Bacillota</taxon>
        <taxon>Bacilli</taxon>
        <taxon>Bacillales</taxon>
        <taxon>Paenibacillaceae</taxon>
        <taxon>Paenibacillus</taxon>
    </lineage>
</organism>
<comment type="catalytic activity">
    <reaction evidence="8">
        <text>fluoride(in) = fluoride(out)</text>
        <dbReference type="Rhea" id="RHEA:76159"/>
        <dbReference type="ChEBI" id="CHEBI:17051"/>
    </reaction>
    <physiologicalReaction direction="left-to-right" evidence="8">
        <dbReference type="Rhea" id="RHEA:76160"/>
    </physiologicalReaction>
</comment>
<dbReference type="PANTHER" id="PTHR28259">
    <property type="entry name" value="FLUORIDE EXPORT PROTEIN 1-RELATED"/>
    <property type="match status" value="1"/>
</dbReference>
<evidence type="ECO:0000256" key="10">
    <source>
        <dbReference type="HAMAP-Rule" id="MF_00454"/>
    </source>
</evidence>
<comment type="activity regulation">
    <text evidence="10">Na(+) is not transported, but it plays an essential structural role and its presence is essential for fluoride channel function.</text>
</comment>
<feature type="transmembrane region" description="Helical" evidence="10">
    <location>
        <begin position="32"/>
        <end position="52"/>
    </location>
</feature>
<keyword evidence="2 10" id="KW-1003">Cell membrane</keyword>
<proteinExistence type="inferred from homology"/>
<comment type="function">
    <text evidence="9 10">Fluoride-specific ion channel. Important for reducing fluoride concentration in the cell, thus reducing its toxicity.</text>
</comment>
<name>A0ABY8WYY8_9BACL</name>
<dbReference type="Pfam" id="PF02537">
    <property type="entry name" value="CRCB"/>
    <property type="match status" value="1"/>
</dbReference>
<keyword evidence="4 10" id="KW-1133">Transmembrane helix</keyword>
<feature type="transmembrane region" description="Helical" evidence="10">
    <location>
        <begin position="95"/>
        <end position="117"/>
    </location>
</feature>